<comment type="similarity">
    <text evidence="1">Belongs to the sigma-70 factor family. ECF subfamily.</text>
</comment>
<dbReference type="InterPro" id="IPR039425">
    <property type="entry name" value="RNA_pol_sigma-70-like"/>
</dbReference>
<dbReference type="SUPFAM" id="SSF88946">
    <property type="entry name" value="Sigma2 domain of RNA polymerase sigma factors"/>
    <property type="match status" value="1"/>
</dbReference>
<feature type="region of interest" description="Disordered" evidence="6">
    <location>
        <begin position="162"/>
        <end position="182"/>
    </location>
</feature>
<dbReference type="InterPro" id="IPR013249">
    <property type="entry name" value="RNA_pol_sigma70_r4_t2"/>
</dbReference>
<feature type="domain" description="PhyR sigma2" evidence="8">
    <location>
        <begin position="16"/>
        <end position="69"/>
    </location>
</feature>
<gene>
    <name evidence="9" type="ORF">GCM10009416_45630</name>
</gene>
<evidence type="ECO:0000259" key="8">
    <source>
        <dbReference type="Pfam" id="PF22029"/>
    </source>
</evidence>
<dbReference type="PANTHER" id="PTHR43133:SF25">
    <property type="entry name" value="RNA POLYMERASE SIGMA FACTOR RFAY-RELATED"/>
    <property type="match status" value="1"/>
</dbReference>
<dbReference type="RefSeq" id="WP_343897731.1">
    <property type="nucleotide sequence ID" value="NZ_BAAAFZ010000084.1"/>
</dbReference>
<dbReference type="PROSITE" id="PS01063">
    <property type="entry name" value="SIGMA70_ECF"/>
    <property type="match status" value="1"/>
</dbReference>
<dbReference type="InterPro" id="IPR000838">
    <property type="entry name" value="RNA_pol_sigma70_ECF_CS"/>
</dbReference>
<keyword evidence="2" id="KW-0805">Transcription regulation</keyword>
<dbReference type="InterPro" id="IPR013324">
    <property type="entry name" value="RNA_pol_sigma_r3/r4-like"/>
</dbReference>
<dbReference type="CDD" id="cd06171">
    <property type="entry name" value="Sigma70_r4"/>
    <property type="match status" value="1"/>
</dbReference>
<dbReference type="InterPro" id="IPR013325">
    <property type="entry name" value="RNA_pol_sigma_r2"/>
</dbReference>
<dbReference type="Gene3D" id="1.10.1740.10">
    <property type="match status" value="1"/>
</dbReference>
<reference evidence="9 10" key="1">
    <citation type="journal article" date="2019" name="Int. J. Syst. Evol. Microbiol.">
        <title>The Global Catalogue of Microorganisms (GCM) 10K type strain sequencing project: providing services to taxonomists for standard genome sequencing and annotation.</title>
        <authorList>
            <consortium name="The Broad Institute Genomics Platform"/>
            <consortium name="The Broad Institute Genome Sequencing Center for Infectious Disease"/>
            <person name="Wu L."/>
            <person name="Ma J."/>
        </authorList>
    </citation>
    <scope>NUCLEOTIDE SEQUENCE [LARGE SCALE GENOMIC DNA]</scope>
    <source>
        <strain evidence="9 10">JCM 9933</strain>
    </source>
</reference>
<dbReference type="EMBL" id="BAAAFZ010000084">
    <property type="protein sequence ID" value="GAA0602714.1"/>
    <property type="molecule type" value="Genomic_DNA"/>
</dbReference>
<sequence>MELKRAHEANAFTVAVAAEIPRLRRFARVLAKRADVADDLVQETLVRAIAAQSQFASGTNLRAWLFTILRHARAAAIRRDSRSPITPFEEMREPAVSGGQEERQAMHDLAVAFARLPKAQQEALWLIVVEGLDYAEAARIQNVPQGTLRSRLSRARDALRQGIGIAPGSHDPSGTDDFDREG</sequence>
<proteinExistence type="inferred from homology"/>
<dbReference type="InterPro" id="IPR036388">
    <property type="entry name" value="WH-like_DNA-bd_sf"/>
</dbReference>
<feature type="domain" description="RNA polymerase sigma factor 70 region 4 type 2" evidence="7">
    <location>
        <begin position="109"/>
        <end position="159"/>
    </location>
</feature>
<evidence type="ECO:0000256" key="5">
    <source>
        <dbReference type="ARBA" id="ARBA00023163"/>
    </source>
</evidence>
<evidence type="ECO:0000256" key="6">
    <source>
        <dbReference type="SAM" id="MobiDB-lite"/>
    </source>
</evidence>
<accession>A0ABN1G2C8</accession>
<keyword evidence="10" id="KW-1185">Reference proteome</keyword>
<dbReference type="Proteomes" id="UP001501588">
    <property type="component" value="Unassembled WGS sequence"/>
</dbReference>
<keyword evidence="5" id="KW-0804">Transcription</keyword>
<evidence type="ECO:0000256" key="4">
    <source>
        <dbReference type="ARBA" id="ARBA00023125"/>
    </source>
</evidence>
<dbReference type="Pfam" id="PF08281">
    <property type="entry name" value="Sigma70_r4_2"/>
    <property type="match status" value="1"/>
</dbReference>
<evidence type="ECO:0000259" key="7">
    <source>
        <dbReference type="Pfam" id="PF08281"/>
    </source>
</evidence>
<protein>
    <submittedName>
        <fullName evidence="9">Sigma-70 family RNA polymerase sigma factor</fullName>
    </submittedName>
</protein>
<evidence type="ECO:0000313" key="9">
    <source>
        <dbReference type="EMBL" id="GAA0602714.1"/>
    </source>
</evidence>
<dbReference type="InterPro" id="IPR053866">
    <property type="entry name" value="PhyR_sigma2"/>
</dbReference>
<dbReference type="Pfam" id="PF22029">
    <property type="entry name" value="PhyR_sigma2"/>
    <property type="match status" value="1"/>
</dbReference>
<dbReference type="InterPro" id="IPR014284">
    <property type="entry name" value="RNA_pol_sigma-70_dom"/>
</dbReference>
<evidence type="ECO:0000256" key="1">
    <source>
        <dbReference type="ARBA" id="ARBA00010641"/>
    </source>
</evidence>
<dbReference type="PANTHER" id="PTHR43133">
    <property type="entry name" value="RNA POLYMERASE ECF-TYPE SIGMA FACTO"/>
    <property type="match status" value="1"/>
</dbReference>
<dbReference type="Gene3D" id="1.10.10.10">
    <property type="entry name" value="Winged helix-like DNA-binding domain superfamily/Winged helix DNA-binding domain"/>
    <property type="match status" value="1"/>
</dbReference>
<evidence type="ECO:0000256" key="3">
    <source>
        <dbReference type="ARBA" id="ARBA00023082"/>
    </source>
</evidence>
<name>A0ABN1G2C8_9PROT</name>
<keyword evidence="3" id="KW-0731">Sigma factor</keyword>
<comment type="caution">
    <text evidence="9">The sequence shown here is derived from an EMBL/GenBank/DDBJ whole genome shotgun (WGS) entry which is preliminary data.</text>
</comment>
<keyword evidence="4" id="KW-0238">DNA-binding</keyword>
<dbReference type="SUPFAM" id="SSF88659">
    <property type="entry name" value="Sigma3 and sigma4 domains of RNA polymerase sigma factors"/>
    <property type="match status" value="1"/>
</dbReference>
<evidence type="ECO:0000313" key="10">
    <source>
        <dbReference type="Proteomes" id="UP001501588"/>
    </source>
</evidence>
<organism evidence="9 10">
    <name type="scientific">Craurococcus roseus</name>
    <dbReference type="NCBI Taxonomy" id="77585"/>
    <lineage>
        <taxon>Bacteria</taxon>
        <taxon>Pseudomonadati</taxon>
        <taxon>Pseudomonadota</taxon>
        <taxon>Alphaproteobacteria</taxon>
        <taxon>Acetobacterales</taxon>
        <taxon>Acetobacteraceae</taxon>
        <taxon>Craurococcus</taxon>
    </lineage>
</organism>
<dbReference type="NCBIfam" id="TIGR02937">
    <property type="entry name" value="sigma70-ECF"/>
    <property type="match status" value="1"/>
</dbReference>
<evidence type="ECO:0000256" key="2">
    <source>
        <dbReference type="ARBA" id="ARBA00023015"/>
    </source>
</evidence>